<keyword evidence="3" id="KW-0732">Signal</keyword>
<evidence type="ECO:0000256" key="2">
    <source>
        <dbReference type="SAM" id="Phobius"/>
    </source>
</evidence>
<dbReference type="SMART" id="SM00421">
    <property type="entry name" value="HTH_LUXR"/>
    <property type="match status" value="1"/>
</dbReference>
<dbReference type="Gene3D" id="1.10.10.10">
    <property type="entry name" value="Winged helix-like DNA-binding domain superfamily/Winged helix DNA-binding domain"/>
    <property type="match status" value="1"/>
</dbReference>
<keyword evidence="6" id="KW-1185">Reference proteome</keyword>
<dbReference type="Proteomes" id="UP000051643">
    <property type="component" value="Unassembled WGS sequence"/>
</dbReference>
<dbReference type="Gene3D" id="2.130.10.10">
    <property type="entry name" value="YVTN repeat-like/Quinoprotein amine dehydrogenase"/>
    <property type="match status" value="2"/>
</dbReference>
<evidence type="ECO:0000259" key="4">
    <source>
        <dbReference type="SMART" id="SM00421"/>
    </source>
</evidence>
<dbReference type="SUPFAM" id="SSF46894">
    <property type="entry name" value="C-terminal effector domain of the bipartite response regulators"/>
    <property type="match status" value="1"/>
</dbReference>
<dbReference type="InterPro" id="IPR015943">
    <property type="entry name" value="WD40/YVTN_repeat-like_dom_sf"/>
</dbReference>
<gene>
    <name evidence="5" type="ORF">APR42_08075</name>
</gene>
<dbReference type="InterPro" id="IPR013783">
    <property type="entry name" value="Ig-like_fold"/>
</dbReference>
<sequence>MRLLAFFLFFSFSLFAQELPPITNFDPGIYNAGNQNWMISQAPNNHIYVANNLGLLSFNGEQWNLHKVPNASAVRSVLAQEDRIYTGSYMDFGFWEHSKKGELTYTSLTDLSKEEILDGEQFWHIAALEEYIVFQSLRRLYSYNKKTGQLSTITAGDIISNLFRVDNKLYYQVAEDGLYAIDNGVIERVITNAEIEDKPIIGLFPFEENKMLAVTRDDGLFTIEGNTWRPYQFENYPIEESIFTAQLLEDKTLVLGSIGDGLHVYNLETSLKYQLLQPVINNNTVLSIMEDKAGNIWGGLDNGLVLINRKSPFKLFTDIYGKVGTVYSSYQFQDHLYLGTNQGLYVSNDTSKDYELIPGTSGQVWSINEINGKLFAGHDRGVFAIKGNTANHIFDGQGVWEIKEFKNGLLQGHYDGISFWEDGKFEKDPKYLANFDLSSRNLIVENDSIIWVGHDHKGIFKLKIDTEVREVKSKENYNVSYQGGMGLKVFQFNDSIYYSTEDEIYKYDPSKNKFLQENNLNALIEEPRITGISEVLPDNTWWSFGKENLVYVTRDAFQDRLSAKSVAIPIEYRSIAKGFENISLIGEREYLVGSNLGYTIFSTPLDLPEMEKLSINKVSTASLENNFSSHGLQLENLELPNAENNINFEFSIPVYSKLTKPVYSYRINGFSKGWSDWQTNGSATFENMPSGDYVFEVRGKYNNKISEIASYTFSIALPWYATTTAIIIYILLFLLLIFILHKIYTGYFRKQRNRLMERNRKKIEIKQLESQQEIITLQNQKLESDMASKNRELAASTMNLIKKNEFLNELKKRLTSAKNEDDIQKVISVINKNIAEKDNWKLFKEAFDNADKDFLQSVKEAHPNLTSNDLKLCAYLRLNLSSKEIAPLLNISVRSVEIKRYRLRKKMDLDHDQGLVEYILKF</sequence>
<dbReference type="Pfam" id="PF07495">
    <property type="entry name" value="Y_Y_Y"/>
    <property type="match status" value="1"/>
</dbReference>
<evidence type="ECO:0000313" key="6">
    <source>
        <dbReference type="Proteomes" id="UP000051643"/>
    </source>
</evidence>
<dbReference type="InterPro" id="IPR036388">
    <property type="entry name" value="WH-like_DNA-bd_sf"/>
</dbReference>
<feature type="chain" id="PRO_5006389379" description="HTH luxR-type domain-containing protein" evidence="3">
    <location>
        <begin position="17"/>
        <end position="922"/>
    </location>
</feature>
<keyword evidence="2" id="KW-0472">Membrane</keyword>
<evidence type="ECO:0000256" key="1">
    <source>
        <dbReference type="SAM" id="Coils"/>
    </source>
</evidence>
<evidence type="ECO:0000256" key="3">
    <source>
        <dbReference type="SAM" id="SignalP"/>
    </source>
</evidence>
<feature type="coiled-coil region" evidence="1">
    <location>
        <begin position="765"/>
        <end position="820"/>
    </location>
</feature>
<dbReference type="InterPro" id="IPR000792">
    <property type="entry name" value="Tscrpt_reg_LuxR_C"/>
</dbReference>
<dbReference type="CDD" id="cd14686">
    <property type="entry name" value="bZIP"/>
    <property type="match status" value="1"/>
</dbReference>
<accession>A0A0Q9ZDS7</accession>
<evidence type="ECO:0000313" key="5">
    <source>
        <dbReference type="EMBL" id="KRG27706.1"/>
    </source>
</evidence>
<dbReference type="InterPro" id="IPR011123">
    <property type="entry name" value="Y_Y_Y"/>
</dbReference>
<feature type="signal peptide" evidence="3">
    <location>
        <begin position="1"/>
        <end position="16"/>
    </location>
</feature>
<feature type="transmembrane region" description="Helical" evidence="2">
    <location>
        <begin position="719"/>
        <end position="744"/>
    </location>
</feature>
<feature type="domain" description="HTH luxR-type" evidence="4">
    <location>
        <begin position="862"/>
        <end position="919"/>
    </location>
</feature>
<dbReference type="GO" id="GO:0003677">
    <property type="term" value="F:DNA binding"/>
    <property type="evidence" value="ECO:0007669"/>
    <property type="project" value="InterPro"/>
</dbReference>
<dbReference type="InterPro" id="IPR016032">
    <property type="entry name" value="Sig_transdc_resp-reg_C-effctor"/>
</dbReference>
<keyword evidence="2" id="KW-1133">Transmembrane helix</keyword>
<keyword evidence="2" id="KW-0812">Transmembrane</keyword>
<dbReference type="Gene3D" id="2.60.40.10">
    <property type="entry name" value="Immunoglobulins"/>
    <property type="match status" value="1"/>
</dbReference>
<dbReference type="RefSeq" id="WP_057482380.1">
    <property type="nucleotide sequence ID" value="NZ_BMWR01000004.1"/>
</dbReference>
<dbReference type="OrthoDB" id="1090267at2"/>
<dbReference type="EMBL" id="LKTP01000034">
    <property type="protein sequence ID" value="KRG27706.1"/>
    <property type="molecule type" value="Genomic_DNA"/>
</dbReference>
<dbReference type="GO" id="GO:0006355">
    <property type="term" value="P:regulation of DNA-templated transcription"/>
    <property type="evidence" value="ECO:0007669"/>
    <property type="project" value="InterPro"/>
</dbReference>
<proteinExistence type="predicted"/>
<protein>
    <recommendedName>
        <fullName evidence="4">HTH luxR-type domain-containing protein</fullName>
    </recommendedName>
</protein>
<dbReference type="SUPFAM" id="SSF50998">
    <property type="entry name" value="Quinoprotein alcohol dehydrogenase-like"/>
    <property type="match status" value="1"/>
</dbReference>
<dbReference type="SUPFAM" id="SSF63829">
    <property type="entry name" value="Calcium-dependent phosphotriesterase"/>
    <property type="match status" value="1"/>
</dbReference>
<reference evidence="5" key="1">
    <citation type="submission" date="2015-10" db="EMBL/GenBank/DDBJ databases">
        <title>Draft genome sequence of Salegentibacter mishustinae KCTC 12263.</title>
        <authorList>
            <person name="Lin W."/>
            <person name="Zheng Q."/>
        </authorList>
    </citation>
    <scope>NUCLEOTIDE SEQUENCE [LARGE SCALE GENOMIC DNA]</scope>
    <source>
        <strain evidence="5">KCTC 12263</strain>
    </source>
</reference>
<comment type="caution">
    <text evidence="5">The sequence shown here is derived from an EMBL/GenBank/DDBJ whole genome shotgun (WGS) entry which is preliminary data.</text>
</comment>
<organism evidence="5 6">
    <name type="scientific">Salegentibacter mishustinae</name>
    <dbReference type="NCBI Taxonomy" id="270918"/>
    <lineage>
        <taxon>Bacteria</taxon>
        <taxon>Pseudomonadati</taxon>
        <taxon>Bacteroidota</taxon>
        <taxon>Flavobacteriia</taxon>
        <taxon>Flavobacteriales</taxon>
        <taxon>Flavobacteriaceae</taxon>
        <taxon>Salegentibacter</taxon>
    </lineage>
</organism>
<keyword evidence="1" id="KW-0175">Coiled coil</keyword>
<dbReference type="InterPro" id="IPR011047">
    <property type="entry name" value="Quinoprotein_ADH-like_sf"/>
</dbReference>
<name>A0A0Q9ZDS7_9FLAO</name>
<dbReference type="STRING" id="270918.APR42_08075"/>
<dbReference type="AlphaFoldDB" id="A0A0Q9ZDS7"/>